<protein>
    <recommendedName>
        <fullName evidence="12">T surface-antigen of pili</fullName>
    </recommendedName>
</protein>
<feature type="region of interest" description="Disordered" evidence="6">
    <location>
        <begin position="1170"/>
        <end position="1204"/>
    </location>
</feature>
<feature type="domain" description="DUF5979" evidence="8">
    <location>
        <begin position="604"/>
        <end position="703"/>
    </location>
</feature>
<keyword evidence="2" id="KW-0134">Cell wall</keyword>
<feature type="domain" description="DUF5979" evidence="8">
    <location>
        <begin position="1022"/>
        <end position="1135"/>
    </location>
</feature>
<keyword evidence="7" id="KW-0472">Membrane</keyword>
<keyword evidence="4" id="KW-0732">Signal</keyword>
<organism evidence="10 11">
    <name type="scientific">Corynebacterium felinum</name>
    <dbReference type="NCBI Taxonomy" id="131318"/>
    <lineage>
        <taxon>Bacteria</taxon>
        <taxon>Bacillati</taxon>
        <taxon>Actinomycetota</taxon>
        <taxon>Actinomycetes</taxon>
        <taxon>Mycobacteriales</taxon>
        <taxon>Corynebacteriaceae</taxon>
        <taxon>Corynebacterium</taxon>
    </lineage>
</organism>
<evidence type="ECO:0000256" key="2">
    <source>
        <dbReference type="ARBA" id="ARBA00022512"/>
    </source>
</evidence>
<feature type="domain" description="DUF5979" evidence="8">
    <location>
        <begin position="809"/>
        <end position="907"/>
    </location>
</feature>
<comment type="caution">
    <text evidence="10">The sequence shown here is derived from an EMBL/GenBank/DDBJ whole genome shotgun (WGS) entry which is preliminary data.</text>
</comment>
<dbReference type="InterPro" id="IPR057686">
    <property type="entry name" value="DUF7926"/>
</dbReference>
<dbReference type="InterPro" id="IPR046022">
    <property type="entry name" value="DUF5979"/>
</dbReference>
<comment type="subcellular location">
    <subcellularLocation>
        <location evidence="1">Secreted</location>
        <location evidence="1">Cell wall</location>
    </subcellularLocation>
</comment>
<evidence type="ECO:0000256" key="1">
    <source>
        <dbReference type="ARBA" id="ARBA00004191"/>
    </source>
</evidence>
<dbReference type="Gene3D" id="2.60.40.1140">
    <property type="entry name" value="Collagen-binding surface protein Cna, B-type domain"/>
    <property type="match status" value="1"/>
</dbReference>
<evidence type="ECO:0000256" key="7">
    <source>
        <dbReference type="SAM" id="Phobius"/>
    </source>
</evidence>
<evidence type="ECO:0000256" key="4">
    <source>
        <dbReference type="ARBA" id="ARBA00022729"/>
    </source>
</evidence>
<evidence type="ECO:0000256" key="5">
    <source>
        <dbReference type="ARBA" id="ARBA00023088"/>
    </source>
</evidence>
<keyword evidence="7" id="KW-0812">Transmembrane</keyword>
<feature type="region of interest" description="Disordered" evidence="6">
    <location>
        <begin position="264"/>
        <end position="284"/>
    </location>
</feature>
<accession>A0ABU2BAF9</accession>
<evidence type="ECO:0000259" key="9">
    <source>
        <dbReference type="Pfam" id="PF25548"/>
    </source>
</evidence>
<evidence type="ECO:0000313" key="10">
    <source>
        <dbReference type="EMBL" id="MDR7354733.1"/>
    </source>
</evidence>
<dbReference type="InterPro" id="IPR011252">
    <property type="entry name" value="Fibrogen-bd_dom1"/>
</dbReference>
<feature type="domain" description="DUF5979" evidence="8">
    <location>
        <begin position="502"/>
        <end position="595"/>
    </location>
</feature>
<dbReference type="Pfam" id="PF25548">
    <property type="entry name" value="DUF7926"/>
    <property type="match status" value="1"/>
</dbReference>
<keyword evidence="3" id="KW-0964">Secreted</keyword>
<keyword evidence="7" id="KW-1133">Transmembrane helix</keyword>
<evidence type="ECO:0000313" key="11">
    <source>
        <dbReference type="Proteomes" id="UP001183619"/>
    </source>
</evidence>
<dbReference type="Pfam" id="PF19407">
    <property type="entry name" value="DUF5979"/>
    <property type="match status" value="6"/>
</dbReference>
<dbReference type="EMBL" id="JAVDYF010000001">
    <property type="protein sequence ID" value="MDR7354733.1"/>
    <property type="molecule type" value="Genomic_DNA"/>
</dbReference>
<feature type="domain" description="DUF7926" evidence="9">
    <location>
        <begin position="194"/>
        <end position="365"/>
    </location>
</feature>
<gene>
    <name evidence="10" type="ORF">J2S37_001271</name>
</gene>
<feature type="transmembrane region" description="Helical" evidence="7">
    <location>
        <begin position="1214"/>
        <end position="1232"/>
    </location>
</feature>
<dbReference type="SUPFAM" id="SSF49401">
    <property type="entry name" value="Bacterial adhesins"/>
    <property type="match status" value="1"/>
</dbReference>
<proteinExistence type="predicted"/>
<evidence type="ECO:0000256" key="3">
    <source>
        <dbReference type="ARBA" id="ARBA00022525"/>
    </source>
</evidence>
<evidence type="ECO:0008006" key="12">
    <source>
        <dbReference type="Google" id="ProtNLM"/>
    </source>
</evidence>
<dbReference type="Proteomes" id="UP001183619">
    <property type="component" value="Unassembled WGS sequence"/>
</dbReference>
<feature type="domain" description="DUF5979" evidence="8">
    <location>
        <begin position="709"/>
        <end position="802"/>
    </location>
</feature>
<sequence length="1239" mass="129219">MAQSLSQSVRGRCALIALAVLSLVAALIVVPAVHNQAHAVQTEGFTVSNIKVENPVGSNVRDNNAKTTFKWSAAGLKRVAKPGEGFELELPPELEIAANAQSDQALKYESKKVGTCTFSSRKVSCTFDEGVNQFQHKNDMSGDVEFDSIAVQNNPYRVAYTKDTIPFTFNGQPVDGAIPGGINAAKQAEYKEIPFGKGSTPIGAVSTEIPWLMNFNPTQLHRAFPNTFIQPDGQNNFTMTITDTVGDGYDLAAFENREVSLVETTSKENPGNTSGSAINNSKNTGSRKDFKVEVAYSGPTRTITLTGPFKADANYRLFVPSPLVGNARSGVSYTNNASVNGTDISSNPSVSFTNSAKVTITMRDGFGAVALTKVVQGDAAASIPADTKFTIKMNYTLPENKTPEQFADWGNDKPEQVAPGQNQGQVSLEIPVGQQTPFPKLFPSGTVLTLAEDLPTVNGVVFDASKIEFKENNQVVTQITIASQKMSEVTVRNWADRAKVPFNISKKVVAPQGFQAPAHVTATYQCGDAPAAQVQVPTNNSPVKVGEFPVGTSCAVTAESAAEVAGFKATAEGLNQPVVLGTDAAANTAVITNTYVAKTGSLALSKKVVAQDGVVVPADKNFEFALTCTKDGAEVKNEPKVVVGQQASTVIAGIPAGAECRVVEDETKALDGVDNALLKVTAPAAVTVEADQVAQLAVTNTYSKAISSFTIEKKLNDQAPAAASTKAFTFNVACTKDNQPVAIDPVTITGAGSATVNAPVGAQCTVTEDEAEIEGYTHTNSIEGGTFTVSATPNAVVATNTYIKDVGNFDITKKLVDPDQVATGKTFTFTYTCTNTVVELSENEKSGTFSLKAGETHTLSNLPAGTNCQIAETGAEVDGANLTTSGLDSVTIVKGATQQAEVTNTYAAWRGELTVGKTLSGTAANLDSVKALSFDVEYRCELGGKEVASGTVSVAAGAKKAVSDLRSGATCTLTEKKESITAPEGVVFNAAKSTMAATVTVGADKSNVDVALNNHFDQLGKVAVEKKVAGLAAGIQDNSSREFEFEFSYVDGDGKDVTKELKVAHAQVVELPALPAGTTVVLKEKAAANGALTSWSTPEFSSPTAGVVVDRGDGSAVITVPADSFATPAKVLVTNKANIPWWWLLVPLIPLVVAPAFALIPGGQEKVSPVVPGTPAPAESQVAAQTPSKGMAKSAPAPAQQAPKSGLANTGASVLGLLAVALVVIAGGVLLIRRGRTQR</sequence>
<dbReference type="RefSeq" id="WP_277104653.1">
    <property type="nucleotide sequence ID" value="NZ_BAAAJS010000049.1"/>
</dbReference>
<dbReference type="InterPro" id="IPR008966">
    <property type="entry name" value="Adhesion_dom_sf"/>
</dbReference>
<feature type="compositionally biased region" description="Low complexity" evidence="6">
    <location>
        <begin position="1192"/>
        <end position="1204"/>
    </location>
</feature>
<feature type="domain" description="DUF5979" evidence="8">
    <location>
        <begin position="913"/>
        <end position="1017"/>
    </location>
</feature>
<reference evidence="10 11" key="1">
    <citation type="submission" date="2023-07" db="EMBL/GenBank/DDBJ databases">
        <title>Sequencing the genomes of 1000 actinobacteria strains.</title>
        <authorList>
            <person name="Klenk H.-P."/>
        </authorList>
    </citation>
    <scope>NUCLEOTIDE SEQUENCE [LARGE SCALE GENOMIC DNA]</scope>
    <source>
        <strain evidence="10 11">DSM 44508</strain>
    </source>
</reference>
<name>A0ABU2BAF9_9CORY</name>
<evidence type="ECO:0000256" key="6">
    <source>
        <dbReference type="SAM" id="MobiDB-lite"/>
    </source>
</evidence>
<keyword evidence="11" id="KW-1185">Reference proteome</keyword>
<dbReference type="Gene3D" id="2.60.40.1280">
    <property type="match status" value="1"/>
</dbReference>
<evidence type="ECO:0000259" key="8">
    <source>
        <dbReference type="Pfam" id="PF19407"/>
    </source>
</evidence>
<keyword evidence="5" id="KW-0572">Peptidoglycan-anchor</keyword>